<name>A0A8H7ZRD0_9FUNG</name>
<dbReference type="Proteomes" id="UP000673691">
    <property type="component" value="Unassembled WGS sequence"/>
</dbReference>
<evidence type="ECO:0000313" key="3">
    <source>
        <dbReference type="Proteomes" id="UP000673691"/>
    </source>
</evidence>
<feature type="region of interest" description="Disordered" evidence="1">
    <location>
        <begin position="1"/>
        <end position="37"/>
    </location>
</feature>
<feature type="region of interest" description="Disordered" evidence="1">
    <location>
        <begin position="76"/>
        <end position="97"/>
    </location>
</feature>
<gene>
    <name evidence="2" type="ORF">BJ554DRAFT_1841</name>
</gene>
<reference evidence="2 3" key="1">
    <citation type="journal article" name="Sci. Rep.">
        <title>Genome-scale phylogenetic analyses confirm Olpidium as the closest living zoosporic fungus to the non-flagellated, terrestrial fungi.</title>
        <authorList>
            <person name="Chang Y."/>
            <person name="Rochon D."/>
            <person name="Sekimoto S."/>
            <person name="Wang Y."/>
            <person name="Chovatia M."/>
            <person name="Sandor L."/>
            <person name="Salamov A."/>
            <person name="Grigoriev I.V."/>
            <person name="Stajich J.E."/>
            <person name="Spatafora J.W."/>
        </authorList>
    </citation>
    <scope>NUCLEOTIDE SEQUENCE [LARGE SCALE GENOMIC DNA]</scope>
    <source>
        <strain evidence="2">S191</strain>
    </source>
</reference>
<feature type="compositionally biased region" description="Polar residues" evidence="1">
    <location>
        <begin position="80"/>
        <end position="97"/>
    </location>
</feature>
<comment type="caution">
    <text evidence="2">The sequence shown here is derived from an EMBL/GenBank/DDBJ whole genome shotgun (WGS) entry which is preliminary data.</text>
</comment>
<dbReference type="AlphaFoldDB" id="A0A8H7ZRD0"/>
<sequence>AAAAAAAAAARRGPENDRATVRDSCGDEGATTDDAAGSSDRLTLNFAAGLVGKERAAVHNARTARGGPETVAATIPAQVDLQQSGSNSETRDNTCTL</sequence>
<feature type="compositionally biased region" description="Basic and acidic residues" evidence="1">
    <location>
        <begin position="12"/>
        <end position="25"/>
    </location>
</feature>
<proteinExistence type="predicted"/>
<accession>A0A8H7ZRD0</accession>
<feature type="non-terminal residue" evidence="2">
    <location>
        <position position="1"/>
    </location>
</feature>
<evidence type="ECO:0000256" key="1">
    <source>
        <dbReference type="SAM" id="MobiDB-lite"/>
    </source>
</evidence>
<organism evidence="2 3">
    <name type="scientific">Olpidium bornovanus</name>
    <dbReference type="NCBI Taxonomy" id="278681"/>
    <lineage>
        <taxon>Eukaryota</taxon>
        <taxon>Fungi</taxon>
        <taxon>Fungi incertae sedis</taxon>
        <taxon>Olpidiomycota</taxon>
        <taxon>Olpidiomycotina</taxon>
        <taxon>Olpidiomycetes</taxon>
        <taxon>Olpidiales</taxon>
        <taxon>Olpidiaceae</taxon>
        <taxon>Olpidium</taxon>
    </lineage>
</organism>
<keyword evidence="3" id="KW-1185">Reference proteome</keyword>
<evidence type="ECO:0000313" key="2">
    <source>
        <dbReference type="EMBL" id="KAG5458022.1"/>
    </source>
</evidence>
<protein>
    <submittedName>
        <fullName evidence="2">Uncharacterized protein</fullName>
    </submittedName>
</protein>
<dbReference type="EMBL" id="JAEFCI010009099">
    <property type="protein sequence ID" value="KAG5458022.1"/>
    <property type="molecule type" value="Genomic_DNA"/>
</dbReference>
<feature type="compositionally biased region" description="Low complexity" evidence="1">
    <location>
        <begin position="1"/>
        <end position="10"/>
    </location>
</feature>